<gene>
    <name evidence="2" type="ORF">GCM10010913_37260</name>
</gene>
<keyword evidence="1" id="KW-0812">Transmembrane</keyword>
<sequence length="150" mass="17179">MESHTHASLQVWKAYIQGQLPLEEEQRLEKMLLEDEESVQLYAEALSLLENEMPLMSEEELWLDELMSALPAVPEPSSDRAKELGKVAQWFAQPWLQYVIAASITLLLMTSGFFDALFSRANEAMHHSNDISVSDQLMDTATSWFDKMKK</sequence>
<protein>
    <recommendedName>
        <fullName evidence="4">Anti-sigma factor</fullName>
    </recommendedName>
</protein>
<evidence type="ECO:0000256" key="1">
    <source>
        <dbReference type="SAM" id="Phobius"/>
    </source>
</evidence>
<keyword evidence="1" id="KW-1133">Transmembrane helix</keyword>
<evidence type="ECO:0008006" key="4">
    <source>
        <dbReference type="Google" id="ProtNLM"/>
    </source>
</evidence>
<dbReference type="RefSeq" id="WP_120462239.1">
    <property type="nucleotide sequence ID" value="NZ_BMIW01000032.1"/>
</dbReference>
<name>A0ABQ1W474_9BACL</name>
<comment type="caution">
    <text evidence="2">The sequence shown here is derived from an EMBL/GenBank/DDBJ whole genome shotgun (WGS) entry which is preliminary data.</text>
</comment>
<dbReference type="EMBL" id="BMIW01000032">
    <property type="protein sequence ID" value="GGG11980.1"/>
    <property type="molecule type" value="Genomic_DNA"/>
</dbReference>
<keyword evidence="3" id="KW-1185">Reference proteome</keyword>
<dbReference type="Proteomes" id="UP000608420">
    <property type="component" value="Unassembled WGS sequence"/>
</dbReference>
<feature type="transmembrane region" description="Helical" evidence="1">
    <location>
        <begin position="95"/>
        <end position="118"/>
    </location>
</feature>
<evidence type="ECO:0000313" key="2">
    <source>
        <dbReference type="EMBL" id="GGG11980.1"/>
    </source>
</evidence>
<proteinExistence type="predicted"/>
<evidence type="ECO:0000313" key="3">
    <source>
        <dbReference type="Proteomes" id="UP000608420"/>
    </source>
</evidence>
<organism evidence="2 3">
    <name type="scientific">Paenibacillus aceti</name>
    <dbReference type="NCBI Taxonomy" id="1820010"/>
    <lineage>
        <taxon>Bacteria</taxon>
        <taxon>Bacillati</taxon>
        <taxon>Bacillota</taxon>
        <taxon>Bacilli</taxon>
        <taxon>Bacillales</taxon>
        <taxon>Paenibacillaceae</taxon>
        <taxon>Paenibacillus</taxon>
    </lineage>
</organism>
<accession>A0ABQ1W474</accession>
<reference evidence="3" key="1">
    <citation type="journal article" date="2019" name="Int. J. Syst. Evol. Microbiol.">
        <title>The Global Catalogue of Microorganisms (GCM) 10K type strain sequencing project: providing services to taxonomists for standard genome sequencing and annotation.</title>
        <authorList>
            <consortium name="The Broad Institute Genomics Platform"/>
            <consortium name="The Broad Institute Genome Sequencing Center for Infectious Disease"/>
            <person name="Wu L."/>
            <person name="Ma J."/>
        </authorList>
    </citation>
    <scope>NUCLEOTIDE SEQUENCE [LARGE SCALE GENOMIC DNA]</scope>
    <source>
        <strain evidence="3">CGMCC 1.15420</strain>
    </source>
</reference>
<keyword evidence="1" id="KW-0472">Membrane</keyword>